<dbReference type="Gene3D" id="3.40.50.2000">
    <property type="entry name" value="Glycogen Phosphorylase B"/>
    <property type="match status" value="2"/>
</dbReference>
<dbReference type="InterPro" id="IPR001173">
    <property type="entry name" value="Glyco_trans_2-like"/>
</dbReference>
<evidence type="ECO:0000313" key="2">
    <source>
        <dbReference type="EMBL" id="QHS95888.1"/>
    </source>
</evidence>
<dbReference type="AlphaFoldDB" id="A0A6C0BWS0"/>
<protein>
    <recommendedName>
        <fullName evidence="1">Glycosyltransferase 2-like domain-containing protein</fullName>
    </recommendedName>
</protein>
<dbReference type="PANTHER" id="PTHR43630">
    <property type="entry name" value="POLY-BETA-1,6-N-ACETYL-D-GLUCOSAMINE SYNTHASE"/>
    <property type="match status" value="1"/>
</dbReference>
<dbReference type="Gene3D" id="3.90.550.10">
    <property type="entry name" value="Spore Coat Polysaccharide Biosynthesis Protein SpsA, Chain A"/>
    <property type="match status" value="1"/>
</dbReference>
<proteinExistence type="predicted"/>
<accession>A0A6C0BWS0</accession>
<dbReference type="InterPro" id="IPR011990">
    <property type="entry name" value="TPR-like_helical_dom_sf"/>
</dbReference>
<dbReference type="EMBL" id="MN739260">
    <property type="protein sequence ID" value="QHS95888.1"/>
    <property type="molecule type" value="Genomic_DNA"/>
</dbReference>
<name>A0A6C0BWS0_9ZZZZ</name>
<feature type="domain" description="Glycosyltransferase 2-like" evidence="1">
    <location>
        <begin position="20"/>
        <end position="120"/>
    </location>
</feature>
<dbReference type="PANTHER" id="PTHR43630:SF2">
    <property type="entry name" value="GLYCOSYLTRANSFERASE"/>
    <property type="match status" value="1"/>
</dbReference>
<dbReference type="SUPFAM" id="SSF53448">
    <property type="entry name" value="Nucleotide-diphospho-sugar transferases"/>
    <property type="match status" value="1"/>
</dbReference>
<organism evidence="2">
    <name type="scientific">viral metagenome</name>
    <dbReference type="NCBI Taxonomy" id="1070528"/>
    <lineage>
        <taxon>unclassified sequences</taxon>
        <taxon>metagenomes</taxon>
        <taxon>organismal metagenomes</taxon>
    </lineage>
</organism>
<dbReference type="SUPFAM" id="SSF48452">
    <property type="entry name" value="TPR-like"/>
    <property type="match status" value="1"/>
</dbReference>
<sequence>MVELVITEKETTKKTICLNMIVKNESKIIRETLEKLFSKVNFDYWVISDTGSTDNTIEVIETFFKEKNIPGEMFQHEWKDFGYNRTQALMCAYEKTDYVLIFDADDEIVGDFKLPDVLQHDEYMFQFGNIIDKNMYGRILMVNNRKKWLYVGVLHEVIVPHEHKPSRYIIEGDYFTLSGRSGDRNTNNPDKYLKDALVLEKAYYECLEKKDTLYNRYAFYCANSYKDHGDFENAIIWYKKTLNHDNWSQEKYHCCIQLNHCYQMLKQPENGFYYCVKSFSYDNERGEGLFHLIQHYCCENMNEVAYSYYSLIKDFMENRYLTTAVLDKLFVDNTILQFLLPYYVLIVAEKTRRYNSGIHMFRIIFIKKMRGMQEFFIRCLLFNLQFFTDHIPENEKNEFFNLFNDYIKFLEENGYPISSYDFMEKYKQFDIHMNVLTTDNKHFSVEECKKSKKILFFSGWSGEKWNQTTSLTKALGGSETAVSYLSKNFPKDYEIYVSGDVEEETVDNIKYIHLFNLPTFFKENAIHTIIVSRYVGFLELYFQHLSFYKLYIWAHDTCFHAYGSNFLGEVDIIKKWNSRITNVVCLTEWHKNLFADKYPDIKDKIVTINNGIINEMFTYPLNQKVPKRFIYTSCAERGLGRLLQLWPEILKKYPYAQLKISSYNNFPKNPEEEKMLEYIKQTPSIEHLGRLGRNALYELMSTGEYWLYPSYWPETSCITALEMLRSEVVCVYFPVAGLTNTMEDYGIPIKEGEELEVLFTITEEHKDVLRYTGRRYAERSTWAERAKVWRNMIFSE</sequence>
<evidence type="ECO:0000259" key="1">
    <source>
        <dbReference type="Pfam" id="PF00535"/>
    </source>
</evidence>
<dbReference type="Pfam" id="PF00535">
    <property type="entry name" value="Glycos_transf_2"/>
    <property type="match status" value="1"/>
</dbReference>
<dbReference type="InterPro" id="IPR029044">
    <property type="entry name" value="Nucleotide-diphossugar_trans"/>
</dbReference>
<dbReference type="SUPFAM" id="SSF53756">
    <property type="entry name" value="UDP-Glycosyltransferase/glycogen phosphorylase"/>
    <property type="match status" value="1"/>
</dbReference>
<reference evidence="2" key="1">
    <citation type="journal article" date="2020" name="Nature">
        <title>Giant virus diversity and host interactions through global metagenomics.</title>
        <authorList>
            <person name="Schulz F."/>
            <person name="Roux S."/>
            <person name="Paez-Espino D."/>
            <person name="Jungbluth S."/>
            <person name="Walsh D.A."/>
            <person name="Denef V.J."/>
            <person name="McMahon K.D."/>
            <person name="Konstantinidis K.T."/>
            <person name="Eloe-Fadrosh E.A."/>
            <person name="Kyrpides N.C."/>
            <person name="Woyke T."/>
        </authorList>
    </citation>
    <scope>NUCLEOTIDE SEQUENCE</scope>
    <source>
        <strain evidence="2">GVMAG-M-3300019093-7</strain>
    </source>
</reference>